<keyword evidence="2 4" id="KW-0863">Zinc-finger</keyword>
<evidence type="ECO:0000256" key="2">
    <source>
        <dbReference type="ARBA" id="ARBA00022771"/>
    </source>
</evidence>
<feature type="compositionally biased region" description="Polar residues" evidence="5">
    <location>
        <begin position="199"/>
        <end position="211"/>
    </location>
</feature>
<feature type="compositionally biased region" description="Low complexity" evidence="5">
    <location>
        <begin position="272"/>
        <end position="287"/>
    </location>
</feature>
<evidence type="ECO:0000256" key="3">
    <source>
        <dbReference type="ARBA" id="ARBA00022833"/>
    </source>
</evidence>
<name>A0A4U5ME91_STECR</name>
<dbReference type="SUPFAM" id="SSF57667">
    <property type="entry name" value="beta-beta-alpha zinc fingers"/>
    <property type="match status" value="1"/>
</dbReference>
<feature type="compositionally biased region" description="Polar residues" evidence="5">
    <location>
        <begin position="322"/>
        <end position="339"/>
    </location>
</feature>
<evidence type="ECO:0000256" key="1">
    <source>
        <dbReference type="ARBA" id="ARBA00022723"/>
    </source>
</evidence>
<organism evidence="8 9">
    <name type="scientific">Steinernema carpocapsae</name>
    <name type="common">Entomopathogenic nematode</name>
    <dbReference type="NCBI Taxonomy" id="34508"/>
    <lineage>
        <taxon>Eukaryota</taxon>
        <taxon>Metazoa</taxon>
        <taxon>Ecdysozoa</taxon>
        <taxon>Nematoda</taxon>
        <taxon>Chromadorea</taxon>
        <taxon>Rhabditida</taxon>
        <taxon>Tylenchina</taxon>
        <taxon>Panagrolaimomorpha</taxon>
        <taxon>Strongyloidoidea</taxon>
        <taxon>Steinernematidae</taxon>
        <taxon>Steinernema</taxon>
    </lineage>
</organism>
<dbReference type="GO" id="GO:0003677">
    <property type="term" value="F:DNA binding"/>
    <property type="evidence" value="ECO:0007669"/>
    <property type="project" value="InterPro"/>
</dbReference>
<dbReference type="InterPro" id="IPR036236">
    <property type="entry name" value="Znf_C2H2_sf"/>
</dbReference>
<reference evidence="8 9" key="2">
    <citation type="journal article" date="2019" name="G3 (Bethesda)">
        <title>Hybrid Assembly of the Genome of the Entomopathogenic Nematode Steinernema carpocapsae Identifies the X-Chromosome.</title>
        <authorList>
            <person name="Serra L."/>
            <person name="Macchietto M."/>
            <person name="Macias-Munoz A."/>
            <person name="McGill C.J."/>
            <person name="Rodriguez I.M."/>
            <person name="Rodriguez B."/>
            <person name="Murad R."/>
            <person name="Mortazavi A."/>
        </authorList>
    </citation>
    <scope>NUCLEOTIDE SEQUENCE [LARGE SCALE GENOMIC DNA]</scope>
    <source>
        <strain evidence="8 9">ALL</strain>
    </source>
</reference>
<feature type="region of interest" description="Disordered" evidence="5">
    <location>
        <begin position="174"/>
        <end position="211"/>
    </location>
</feature>
<keyword evidence="6" id="KW-0812">Transmembrane</keyword>
<dbReference type="Pfam" id="PF02892">
    <property type="entry name" value="zf-BED"/>
    <property type="match status" value="1"/>
</dbReference>
<evidence type="ECO:0000256" key="4">
    <source>
        <dbReference type="PROSITE-ProRule" id="PRU00027"/>
    </source>
</evidence>
<evidence type="ECO:0000256" key="6">
    <source>
        <dbReference type="SAM" id="Phobius"/>
    </source>
</evidence>
<feature type="region of interest" description="Disordered" evidence="5">
    <location>
        <begin position="100"/>
        <end position="150"/>
    </location>
</feature>
<feature type="compositionally biased region" description="Polar residues" evidence="5">
    <location>
        <begin position="24"/>
        <end position="42"/>
    </location>
</feature>
<reference evidence="8 9" key="1">
    <citation type="journal article" date="2015" name="Genome Biol.">
        <title>Comparative genomics of Steinernema reveals deeply conserved gene regulatory networks.</title>
        <authorList>
            <person name="Dillman A.R."/>
            <person name="Macchietto M."/>
            <person name="Porter C.F."/>
            <person name="Rogers A."/>
            <person name="Williams B."/>
            <person name="Antoshechkin I."/>
            <person name="Lee M.M."/>
            <person name="Goodwin Z."/>
            <person name="Lu X."/>
            <person name="Lewis E.E."/>
            <person name="Goodrich-Blair H."/>
            <person name="Stock S.P."/>
            <person name="Adams B.J."/>
            <person name="Sternberg P.W."/>
            <person name="Mortazavi A."/>
        </authorList>
    </citation>
    <scope>NUCLEOTIDE SEQUENCE [LARGE SCALE GENOMIC DNA]</scope>
    <source>
        <strain evidence="8 9">ALL</strain>
    </source>
</reference>
<feature type="compositionally biased region" description="Basic and acidic residues" evidence="5">
    <location>
        <begin position="303"/>
        <end position="313"/>
    </location>
</feature>
<feature type="region of interest" description="Disordered" evidence="5">
    <location>
        <begin position="272"/>
        <end position="339"/>
    </location>
</feature>
<protein>
    <recommendedName>
        <fullName evidence="7">BED-type domain-containing protein</fullName>
    </recommendedName>
</protein>
<dbReference type="AlphaFoldDB" id="A0A4U5ME91"/>
<dbReference type="STRING" id="34508.A0A4U5ME91"/>
<dbReference type="EMBL" id="AZBU02000008">
    <property type="protein sequence ID" value="TKR67489.1"/>
    <property type="molecule type" value="Genomic_DNA"/>
</dbReference>
<evidence type="ECO:0000256" key="5">
    <source>
        <dbReference type="SAM" id="MobiDB-lite"/>
    </source>
</evidence>
<feature type="region of interest" description="Disordered" evidence="5">
    <location>
        <begin position="21"/>
        <end position="46"/>
    </location>
</feature>
<dbReference type="Proteomes" id="UP000298663">
    <property type="component" value="Unassembled WGS sequence"/>
</dbReference>
<accession>A0A4U5ME91</accession>
<evidence type="ECO:0000259" key="7">
    <source>
        <dbReference type="PROSITE" id="PS50808"/>
    </source>
</evidence>
<keyword evidence="6" id="KW-0472">Membrane</keyword>
<evidence type="ECO:0000313" key="8">
    <source>
        <dbReference type="EMBL" id="TKR67489.1"/>
    </source>
</evidence>
<dbReference type="OrthoDB" id="5812526at2759"/>
<sequence>MTTAAAPTMVPISLRIPSALSLDEPSTSYPSPKSNNSINGVNTPRAGKQSEVWNHYTRQNQIGFQVICNYCHRTMRRSDSSTKSMWGHLKAFHQDVVDPDAFARKSERKRPKKNGSPDKDEKKENDPKGAKALKLEEKVKTEEDPLGRMPSKDWQEMMLKLVGDEETIAGIITDNYDGDESSSSDDTPTQPYVKRNRGVVNQQVPASNPAASSLSYLHSIVTSNAVNAAANSVDHQNNNDENTANGLASTDLPGFLASIPKSEEVINISAGYNSNEGESSSPSSSNGHSKEEDESAPCTDDAPDPKRLKRESDCEVEGGTSPVPSIESQQSSNANDLPMAVSTTSDLNFNNLLNKNPFIWNALTGVTNAPSFFTGKLPTLPNHMASVVPNGLKSDFHLSDGNCLAALFQIAKDLDCTLICHARRNQEEFCFESNRTAERSGGRGRLLCLVERNEDIVVTDRVNGAIVESETWKKTDFTQLTWAIRANARKCHKNSHKIVFSSQLVSFLIIIPVCISILFCT</sequence>
<dbReference type="SMART" id="SM00614">
    <property type="entry name" value="ZnF_BED"/>
    <property type="match status" value="1"/>
</dbReference>
<dbReference type="PROSITE" id="PS50808">
    <property type="entry name" value="ZF_BED"/>
    <property type="match status" value="1"/>
</dbReference>
<keyword evidence="3" id="KW-0862">Zinc</keyword>
<keyword evidence="6" id="KW-1133">Transmembrane helix</keyword>
<evidence type="ECO:0000313" key="9">
    <source>
        <dbReference type="Proteomes" id="UP000298663"/>
    </source>
</evidence>
<feature type="transmembrane region" description="Helical" evidence="6">
    <location>
        <begin position="498"/>
        <end position="520"/>
    </location>
</feature>
<dbReference type="GO" id="GO:0008270">
    <property type="term" value="F:zinc ion binding"/>
    <property type="evidence" value="ECO:0007669"/>
    <property type="project" value="UniProtKB-KW"/>
</dbReference>
<proteinExistence type="predicted"/>
<keyword evidence="9" id="KW-1185">Reference proteome</keyword>
<feature type="compositionally biased region" description="Basic and acidic residues" evidence="5">
    <location>
        <begin position="115"/>
        <end position="150"/>
    </location>
</feature>
<dbReference type="InterPro" id="IPR003656">
    <property type="entry name" value="Znf_BED"/>
</dbReference>
<feature type="domain" description="BED-type" evidence="7">
    <location>
        <begin position="47"/>
        <end position="100"/>
    </location>
</feature>
<comment type="caution">
    <text evidence="8">The sequence shown here is derived from an EMBL/GenBank/DDBJ whole genome shotgun (WGS) entry which is preliminary data.</text>
</comment>
<keyword evidence="1" id="KW-0479">Metal-binding</keyword>
<gene>
    <name evidence="8" type="ORF">L596_023638</name>
</gene>